<evidence type="ECO:0000256" key="2">
    <source>
        <dbReference type="SAM" id="MobiDB-lite"/>
    </source>
</evidence>
<dbReference type="InterPro" id="IPR006342">
    <property type="entry name" value="FkbM_mtfrase"/>
</dbReference>
<keyword evidence="4" id="KW-0808">Transferase</keyword>
<dbReference type="Pfam" id="PF05050">
    <property type="entry name" value="Methyltransf_21"/>
    <property type="match status" value="1"/>
</dbReference>
<dbReference type="Gene3D" id="3.40.50.150">
    <property type="entry name" value="Vaccinia Virus protein VP39"/>
    <property type="match status" value="1"/>
</dbReference>
<feature type="coiled-coil region" evidence="1">
    <location>
        <begin position="251"/>
        <end position="352"/>
    </location>
</feature>
<organism evidence="4">
    <name type="scientific">Thermoleptolyngbya oregonensis NK1-22</name>
    <dbReference type="NCBI Taxonomy" id="2547457"/>
    <lineage>
        <taxon>Bacteria</taxon>
        <taxon>Bacillati</taxon>
        <taxon>Cyanobacteriota</taxon>
        <taxon>Cyanophyceae</taxon>
        <taxon>Oculatellales</taxon>
        <taxon>Oculatellaceae</taxon>
        <taxon>Thermoleptolyngbya</taxon>
    </lineage>
</organism>
<dbReference type="AlphaFoldDB" id="A0AA96Y5S3"/>
<evidence type="ECO:0000256" key="1">
    <source>
        <dbReference type="SAM" id="Coils"/>
    </source>
</evidence>
<evidence type="ECO:0000259" key="3">
    <source>
        <dbReference type="Pfam" id="PF05050"/>
    </source>
</evidence>
<gene>
    <name evidence="4" type="ORF">HNI00_17335</name>
</gene>
<dbReference type="RefSeq" id="WP_316787903.1">
    <property type="nucleotide sequence ID" value="NZ_CP053540.1"/>
</dbReference>
<accession>A0AA96Y5S3</accession>
<feature type="region of interest" description="Disordered" evidence="2">
    <location>
        <begin position="400"/>
        <end position="430"/>
    </location>
</feature>
<proteinExistence type="predicted"/>
<dbReference type="InterPro" id="IPR029063">
    <property type="entry name" value="SAM-dependent_MTases_sf"/>
</dbReference>
<keyword evidence="4" id="KW-0489">Methyltransferase</keyword>
<dbReference type="KEGG" id="tog:HNI00_17335"/>
<dbReference type="GO" id="GO:0008168">
    <property type="term" value="F:methyltransferase activity"/>
    <property type="evidence" value="ECO:0007669"/>
    <property type="project" value="UniProtKB-KW"/>
</dbReference>
<dbReference type="NCBIfam" id="TIGR01444">
    <property type="entry name" value="fkbM_fam"/>
    <property type="match status" value="1"/>
</dbReference>
<sequence length="481" mass="54548">MFISYAQHFEDVLLWRALKHVEDGFYIDVGAFHPEIASVSKAFYDNGWRGVHVEPLRQYAALLREHRPDEVVLEVALTEKSGIITFYEISDAGLSTGDATIAEGHRQQGFLVQEITVPCIPMADIFQRYGDRPIHWLKIDVEGLERSVLRGWGDSPVRPWIVVIESTLPNTTTDTHDHWETELTLRGYTSVLFDGLNRYYVSDRHPELKDALQYGVSVFDEFAFSLTVTRPYCALFQQKLDEERNRAWKLEVNFEQQRSQLETNLLQLQTQLEDISDRLSQREQLLAEAQQQAALLKRQQDETAAEAKLLRVRLSQREQVLQQEVSQERDRADRLKKQFKAANARANQLAQQHAHAEDLARRRFDELQSVYSSLSWKAGAPLRVGKQLAGALKRLLRGTPPAPILPVASAPPQTRAGNLQAEDSRKSTATLHSSEISVNLSQSDAESNVGKEQPDLSGVSANARLIYQRLMEARNQGNSGK</sequence>
<name>A0AA96Y5S3_9CYAN</name>
<evidence type="ECO:0000313" key="4">
    <source>
        <dbReference type="EMBL" id="WOB44716.1"/>
    </source>
</evidence>
<keyword evidence="1" id="KW-0175">Coiled coil</keyword>
<feature type="domain" description="Methyltransferase FkbM" evidence="3">
    <location>
        <begin position="28"/>
        <end position="188"/>
    </location>
</feature>
<dbReference type="GO" id="GO:0032259">
    <property type="term" value="P:methylation"/>
    <property type="evidence" value="ECO:0007669"/>
    <property type="project" value="UniProtKB-KW"/>
</dbReference>
<reference evidence="4" key="1">
    <citation type="submission" date="2020-05" db="EMBL/GenBank/DDBJ databases">
        <authorList>
            <person name="Zhu T."/>
            <person name="Keshari N."/>
            <person name="Lu X."/>
        </authorList>
    </citation>
    <scope>NUCLEOTIDE SEQUENCE</scope>
    <source>
        <strain evidence="4">NK1-22</strain>
    </source>
</reference>
<dbReference type="EMBL" id="CP053540">
    <property type="protein sequence ID" value="WOB44716.1"/>
    <property type="molecule type" value="Genomic_DNA"/>
</dbReference>
<dbReference type="SUPFAM" id="SSF53335">
    <property type="entry name" value="S-adenosyl-L-methionine-dependent methyltransferases"/>
    <property type="match status" value="1"/>
</dbReference>
<protein>
    <submittedName>
        <fullName evidence="4">FkbM family methyltransferase</fullName>
    </submittedName>
</protein>